<dbReference type="PANTHER" id="PTHR30619">
    <property type="entry name" value="DNA INTERNALIZATION/COMPETENCE PROTEIN COMEC/REC2"/>
    <property type="match status" value="1"/>
</dbReference>
<proteinExistence type="predicted"/>
<accession>A0A9E1M1Z6</accession>
<feature type="domain" description="Metallo-beta-lactamase" evidence="1">
    <location>
        <begin position="29"/>
        <end position="106"/>
    </location>
</feature>
<dbReference type="SUPFAM" id="SSF56281">
    <property type="entry name" value="Metallo-hydrolase/oxidoreductase"/>
    <property type="match status" value="1"/>
</dbReference>
<sequence length="379" mass="42871">MVKLFSCKAHDGDYFWLRYKHDAEELYHNLVIDGGRKSNASDFCEMLKRIYENGEKIDAMVLTHFDQDHIMGMLAGLQKAQKKNCIPEIEALYFNTGEGYWKHHRIEKEYVIFPEETVKVSVIDRLGYSAGDLIKLMDFFQSYGLEEHICSYVAQPCGEIQIGDAKIYIISPSDASLMDLIQNSSDLMQAPPATPYGGTDPDWSVPLDELCGCSVPEDTSFSNGASIALLFEFEKIRIAFLGDAYPSVCVNGLRKLGYSAQDPCCVDLIKLPHHGSKHNFSDKLFQILRTQKYLLSTDGRNGKLPSKTMIAKLLCSCDTATIYCNYSWWKKSGYSSFFTEEDRKKWIDTGNLKLIELSSENVSETVKSGLELYGFGRGW</sequence>
<dbReference type="Gene3D" id="3.60.15.10">
    <property type="entry name" value="Ribonuclease Z/Hydroxyacylglutathione hydrolase-like"/>
    <property type="match status" value="1"/>
</dbReference>
<gene>
    <name evidence="2" type="ORF">KH315_12755</name>
</gene>
<dbReference type="AlphaFoldDB" id="A0A9E1M1Z6"/>
<name>A0A9E1M1Z6_9FIRM</name>
<evidence type="ECO:0000313" key="3">
    <source>
        <dbReference type="Proteomes" id="UP000811365"/>
    </source>
</evidence>
<evidence type="ECO:0000259" key="1">
    <source>
        <dbReference type="Pfam" id="PF00753"/>
    </source>
</evidence>
<dbReference type="InterPro" id="IPR036866">
    <property type="entry name" value="RibonucZ/Hydroxyglut_hydro"/>
</dbReference>
<evidence type="ECO:0000313" key="2">
    <source>
        <dbReference type="EMBL" id="MBS6623012.1"/>
    </source>
</evidence>
<comment type="caution">
    <text evidence="2">The sequence shown here is derived from an EMBL/GenBank/DDBJ whole genome shotgun (WGS) entry which is preliminary data.</text>
</comment>
<dbReference type="Pfam" id="PF00753">
    <property type="entry name" value="Lactamase_B"/>
    <property type="match status" value="1"/>
</dbReference>
<dbReference type="EMBL" id="JAGZYH010000063">
    <property type="protein sequence ID" value="MBS6623012.1"/>
    <property type="molecule type" value="Genomic_DNA"/>
</dbReference>
<organism evidence="2 3">
    <name type="scientific">Faecalibacterium prausnitzii</name>
    <dbReference type="NCBI Taxonomy" id="853"/>
    <lineage>
        <taxon>Bacteria</taxon>
        <taxon>Bacillati</taxon>
        <taxon>Bacillota</taxon>
        <taxon>Clostridia</taxon>
        <taxon>Eubacteriales</taxon>
        <taxon>Oscillospiraceae</taxon>
        <taxon>Faecalibacterium</taxon>
    </lineage>
</organism>
<reference evidence="2" key="1">
    <citation type="submission" date="2021-02" db="EMBL/GenBank/DDBJ databases">
        <title>Infant gut strain persistence is associated with maternal origin, phylogeny, and functional potential including surface adhesion and iron acquisition.</title>
        <authorList>
            <person name="Lou Y.C."/>
        </authorList>
    </citation>
    <scope>NUCLEOTIDE SEQUENCE</scope>
    <source>
        <strain evidence="2">L2_039_000G1_dasL2_039_000G1_maxbin2.maxbin.077</strain>
    </source>
</reference>
<dbReference type="InterPro" id="IPR001279">
    <property type="entry name" value="Metallo-B-lactamas"/>
</dbReference>
<dbReference type="Proteomes" id="UP000811365">
    <property type="component" value="Unassembled WGS sequence"/>
</dbReference>
<dbReference type="InterPro" id="IPR052159">
    <property type="entry name" value="Competence_DNA_uptake"/>
</dbReference>
<protein>
    <submittedName>
        <fullName evidence="2">MBL fold metallo-hydrolase</fullName>
    </submittedName>
</protein>
<dbReference type="PANTHER" id="PTHR30619:SF1">
    <property type="entry name" value="RECOMBINATION PROTEIN 2"/>
    <property type="match status" value="1"/>
</dbReference>